<keyword evidence="2" id="KW-1185">Reference proteome</keyword>
<protein>
    <submittedName>
        <fullName evidence="1">Uncharacterized protein</fullName>
    </submittedName>
</protein>
<dbReference type="EMBL" id="JAMRXG010000026">
    <property type="protein sequence ID" value="MCM6778722.1"/>
    <property type="molecule type" value="Genomic_DNA"/>
</dbReference>
<sequence>MPHSASTPRLPLLAGQFHRQFSTIAEFYAREFGVPVVFANKVSARTFWTPVPVLPLVRV</sequence>
<evidence type="ECO:0000313" key="2">
    <source>
        <dbReference type="Proteomes" id="UP001139157"/>
    </source>
</evidence>
<proteinExistence type="predicted"/>
<organism evidence="1 2">
    <name type="scientific">Nocardia pulmonis</name>
    <dbReference type="NCBI Taxonomy" id="2951408"/>
    <lineage>
        <taxon>Bacteria</taxon>
        <taxon>Bacillati</taxon>
        <taxon>Actinomycetota</taxon>
        <taxon>Actinomycetes</taxon>
        <taxon>Mycobacteriales</taxon>
        <taxon>Nocardiaceae</taxon>
        <taxon>Nocardia</taxon>
    </lineage>
</organism>
<gene>
    <name evidence="1" type="ORF">NDR86_35105</name>
</gene>
<dbReference type="Proteomes" id="UP001139157">
    <property type="component" value="Unassembled WGS sequence"/>
</dbReference>
<name>A0A9X2ED52_9NOCA</name>
<dbReference type="RefSeq" id="WP_251918281.1">
    <property type="nucleotide sequence ID" value="NZ_JAMRXG010000026.1"/>
</dbReference>
<evidence type="ECO:0000313" key="1">
    <source>
        <dbReference type="EMBL" id="MCM6778722.1"/>
    </source>
</evidence>
<dbReference type="AlphaFoldDB" id="A0A9X2ED52"/>
<comment type="caution">
    <text evidence="1">The sequence shown here is derived from an EMBL/GenBank/DDBJ whole genome shotgun (WGS) entry which is preliminary data.</text>
</comment>
<accession>A0A9X2ED52</accession>
<reference evidence="1" key="1">
    <citation type="submission" date="2022-06" db="EMBL/GenBank/DDBJ databases">
        <title>Novel species in genus nocardia.</title>
        <authorList>
            <person name="Li F."/>
        </authorList>
    </citation>
    <scope>NUCLEOTIDE SEQUENCE</scope>
    <source>
        <strain evidence="1">CDC141</strain>
    </source>
</reference>